<dbReference type="InterPro" id="IPR051312">
    <property type="entry name" value="Diverse_Substr_Oxidored"/>
</dbReference>
<dbReference type="Pfam" id="PF00941">
    <property type="entry name" value="FAD_binding_5"/>
    <property type="match status" value="1"/>
</dbReference>
<keyword evidence="2" id="KW-0274">FAD</keyword>
<dbReference type="SUPFAM" id="SSF56176">
    <property type="entry name" value="FAD-binding/transporter-associated domain-like"/>
    <property type="match status" value="1"/>
</dbReference>
<protein>
    <submittedName>
        <fullName evidence="5">CO or xanthine dehydrogenase, FAD-binding subunit</fullName>
    </submittedName>
</protein>
<proteinExistence type="predicted"/>
<evidence type="ECO:0000259" key="4">
    <source>
        <dbReference type="PROSITE" id="PS51387"/>
    </source>
</evidence>
<keyword evidence="1" id="KW-0285">Flavoprotein</keyword>
<reference evidence="5 6" key="1">
    <citation type="submission" date="2016-11" db="EMBL/GenBank/DDBJ databases">
        <authorList>
            <person name="Varghese N."/>
            <person name="Submissions S."/>
        </authorList>
    </citation>
    <scope>NUCLEOTIDE SEQUENCE [LARGE SCALE GENOMIC DNA]</scope>
    <source>
        <strain evidence="5 6">DSM 20664</strain>
    </source>
</reference>
<dbReference type="InterPro" id="IPR016166">
    <property type="entry name" value="FAD-bd_PCMH"/>
</dbReference>
<gene>
    <name evidence="5" type="ORF">SAMN05444368_1806</name>
</gene>
<name>A0ABY1JF42_9BACT</name>
<dbReference type="InterPro" id="IPR016169">
    <property type="entry name" value="FAD-bd_PCMH_sub2"/>
</dbReference>
<evidence type="ECO:0000256" key="1">
    <source>
        <dbReference type="ARBA" id="ARBA00022630"/>
    </source>
</evidence>
<dbReference type="Gene3D" id="3.30.390.50">
    <property type="entry name" value="CO dehydrogenase flavoprotein, C-terminal domain"/>
    <property type="match status" value="1"/>
</dbReference>
<accession>A0ABY1JF42</accession>
<evidence type="ECO:0000256" key="3">
    <source>
        <dbReference type="ARBA" id="ARBA00023002"/>
    </source>
</evidence>
<feature type="domain" description="FAD-binding PCMH-type" evidence="4">
    <location>
        <begin position="1"/>
        <end position="162"/>
    </location>
</feature>
<dbReference type="PROSITE" id="PS51387">
    <property type="entry name" value="FAD_PCMH"/>
    <property type="match status" value="1"/>
</dbReference>
<dbReference type="Pfam" id="PF03450">
    <property type="entry name" value="CO_deh_flav_C"/>
    <property type="match status" value="1"/>
</dbReference>
<dbReference type="InterPro" id="IPR005107">
    <property type="entry name" value="CO_DH_flav_C"/>
</dbReference>
<dbReference type="SMART" id="SM01092">
    <property type="entry name" value="CO_deh_flav_C"/>
    <property type="match status" value="1"/>
</dbReference>
<dbReference type="PANTHER" id="PTHR42659">
    <property type="entry name" value="XANTHINE DEHYDROGENASE SUBUNIT C-RELATED"/>
    <property type="match status" value="1"/>
</dbReference>
<dbReference type="PANTHER" id="PTHR42659:SF2">
    <property type="entry name" value="XANTHINE DEHYDROGENASE SUBUNIT C-RELATED"/>
    <property type="match status" value="1"/>
</dbReference>
<dbReference type="Proteomes" id="UP000185093">
    <property type="component" value="Unassembled WGS sequence"/>
</dbReference>
<dbReference type="Gene3D" id="3.30.465.10">
    <property type="match status" value="1"/>
</dbReference>
<keyword evidence="6" id="KW-1185">Reference proteome</keyword>
<evidence type="ECO:0000256" key="2">
    <source>
        <dbReference type="ARBA" id="ARBA00022827"/>
    </source>
</evidence>
<dbReference type="EMBL" id="FSQZ01000001">
    <property type="protein sequence ID" value="SIN76808.1"/>
    <property type="molecule type" value="Genomic_DNA"/>
</dbReference>
<sequence>MEWYRPKSLEELTKLLGEDGVLIHSGGTAIKEDKIKSATKVVDLSSLPLRYVKKEGNNWHIGATATLRDVIDILGKEECFNPLVKALKCTATTPLRNRITIGGSVFLSPLWSNFMGPLLALDAKLNVVGKLNGTYSYEEFLSNKAKFQGCAVTEASFQADASTRFFFDRFARTANDYSALTVTLGFSMKGDVVDEAKIVVTGCKKVYERLDAVEAGLKGKSLKAIDPDRLFDDVKLEFADKPAGSGPYLAEVARVLIMRGFDALASAR</sequence>
<dbReference type="InterPro" id="IPR036318">
    <property type="entry name" value="FAD-bd_PCMH-like_sf"/>
</dbReference>
<dbReference type="SUPFAM" id="SSF55447">
    <property type="entry name" value="CO dehydrogenase flavoprotein C-terminal domain-like"/>
    <property type="match status" value="1"/>
</dbReference>
<evidence type="ECO:0000313" key="6">
    <source>
        <dbReference type="Proteomes" id="UP000185093"/>
    </source>
</evidence>
<organism evidence="5 6">
    <name type="scientific">Acetomicrobium flavidum</name>
    <dbReference type="NCBI Taxonomy" id="49896"/>
    <lineage>
        <taxon>Bacteria</taxon>
        <taxon>Thermotogati</taxon>
        <taxon>Synergistota</taxon>
        <taxon>Synergistia</taxon>
        <taxon>Synergistales</taxon>
        <taxon>Acetomicrobiaceae</taxon>
        <taxon>Acetomicrobium</taxon>
    </lineage>
</organism>
<dbReference type="InterPro" id="IPR036683">
    <property type="entry name" value="CO_DH_flav_C_dom_sf"/>
</dbReference>
<evidence type="ECO:0000313" key="5">
    <source>
        <dbReference type="EMBL" id="SIN76808.1"/>
    </source>
</evidence>
<dbReference type="InterPro" id="IPR002346">
    <property type="entry name" value="Mopterin_DH_FAD-bd"/>
</dbReference>
<comment type="caution">
    <text evidence="5">The sequence shown here is derived from an EMBL/GenBank/DDBJ whole genome shotgun (WGS) entry which is preliminary data.</text>
</comment>
<keyword evidence="3" id="KW-0560">Oxidoreductase</keyword>